<dbReference type="Gene3D" id="1.10.3730.20">
    <property type="match status" value="1"/>
</dbReference>
<feature type="transmembrane region" description="Helical" evidence="7">
    <location>
        <begin position="226"/>
        <end position="249"/>
    </location>
</feature>
<dbReference type="Proteomes" id="UP000593567">
    <property type="component" value="Unassembled WGS sequence"/>
</dbReference>
<dbReference type="InterPro" id="IPR007271">
    <property type="entry name" value="Nuc_sug_transpt"/>
</dbReference>
<feature type="transmembrane region" description="Helical" evidence="7">
    <location>
        <begin position="88"/>
        <end position="109"/>
    </location>
</feature>
<proteinExistence type="inferred from homology"/>
<evidence type="ECO:0000256" key="6">
    <source>
        <dbReference type="ARBA" id="ARBA00023136"/>
    </source>
</evidence>
<accession>A0A7J7IT34</accession>
<protein>
    <submittedName>
        <fullName evidence="8">SLC35F6</fullName>
    </submittedName>
</protein>
<keyword evidence="3" id="KW-0762">Sugar transport</keyword>
<feature type="transmembrane region" description="Helical" evidence="7">
    <location>
        <begin position="139"/>
        <end position="157"/>
    </location>
</feature>
<dbReference type="PANTHER" id="PTHR13146:SF0">
    <property type="entry name" value="SOLUTE CARRIER FAMILY 35 MEMBER F6"/>
    <property type="match status" value="1"/>
</dbReference>
<keyword evidence="5 7" id="KW-1133">Transmembrane helix</keyword>
<dbReference type="PANTHER" id="PTHR13146">
    <property type="match status" value="1"/>
</dbReference>
<evidence type="ECO:0000256" key="7">
    <source>
        <dbReference type="SAM" id="Phobius"/>
    </source>
</evidence>
<evidence type="ECO:0000256" key="1">
    <source>
        <dbReference type="ARBA" id="ARBA00004141"/>
    </source>
</evidence>
<keyword evidence="6 7" id="KW-0472">Membrane</keyword>
<evidence type="ECO:0000256" key="2">
    <source>
        <dbReference type="ARBA" id="ARBA00009976"/>
    </source>
</evidence>
<evidence type="ECO:0000256" key="3">
    <source>
        <dbReference type="ARBA" id="ARBA00022597"/>
    </source>
</evidence>
<keyword evidence="9" id="KW-1185">Reference proteome</keyword>
<dbReference type="OrthoDB" id="29773at2759"/>
<feature type="transmembrane region" description="Helical" evidence="7">
    <location>
        <begin position="169"/>
        <end position="187"/>
    </location>
</feature>
<evidence type="ECO:0000256" key="4">
    <source>
        <dbReference type="ARBA" id="ARBA00022692"/>
    </source>
</evidence>
<keyword evidence="4 7" id="KW-0812">Transmembrane</keyword>
<dbReference type="Pfam" id="PF04142">
    <property type="entry name" value="Nuc_sug_transp"/>
    <property type="match status" value="1"/>
</dbReference>
<dbReference type="AlphaFoldDB" id="A0A7J7IT34"/>
<comment type="similarity">
    <text evidence="2">Belongs to the nucleotide-sugar transporter family. SLC35A subfamily.</text>
</comment>
<evidence type="ECO:0000256" key="5">
    <source>
        <dbReference type="ARBA" id="ARBA00022989"/>
    </source>
</evidence>
<gene>
    <name evidence="8" type="ORF">EB796_025002</name>
</gene>
<dbReference type="GO" id="GO:0000139">
    <property type="term" value="C:Golgi membrane"/>
    <property type="evidence" value="ECO:0007669"/>
    <property type="project" value="InterPro"/>
</dbReference>
<comment type="subcellular location">
    <subcellularLocation>
        <location evidence="1">Membrane</location>
        <topology evidence="1">Multi-pass membrane protein</topology>
    </subcellularLocation>
</comment>
<evidence type="ECO:0000313" key="9">
    <source>
        <dbReference type="Proteomes" id="UP000593567"/>
    </source>
</evidence>
<dbReference type="InterPro" id="IPR037185">
    <property type="entry name" value="EmrE-like"/>
</dbReference>
<sequence>MSDHISISNLPSAGDLSEKVRESGFAEIVTCKVEDMAWTVYQFFLSGLMLITGSINTLSTKWADTSNGTGNPYYGEKYADLRRFDHPFLQSVGMFLGEFSCLLVFKIAFLMAKRKAESGQEVSVGLSKLIDGNQSFNPLVFWPAALCDMCGTTLMYIGLNMTDASSFQMLRGAVIVFTALLSVIFLRKIITNQMWLGILFVILGLVVVGLADFLNPGTSSKTNSDTNLVITGDLLIVMAQIITACQMVYEEKFVSHHNVAPPGCGLGRYLWFRNTEFAADTNVLHQSGKGRQLYHSRPLLQTRECPGRILPDGEQLADYSGTSWYVPL</sequence>
<comment type="caution">
    <text evidence="8">The sequence shown here is derived from an EMBL/GenBank/DDBJ whole genome shotgun (WGS) entry which is preliminary data.</text>
</comment>
<organism evidence="8 9">
    <name type="scientific">Bugula neritina</name>
    <name type="common">Brown bryozoan</name>
    <name type="synonym">Sertularia neritina</name>
    <dbReference type="NCBI Taxonomy" id="10212"/>
    <lineage>
        <taxon>Eukaryota</taxon>
        <taxon>Metazoa</taxon>
        <taxon>Spiralia</taxon>
        <taxon>Lophotrochozoa</taxon>
        <taxon>Bryozoa</taxon>
        <taxon>Gymnolaemata</taxon>
        <taxon>Cheilostomatida</taxon>
        <taxon>Flustrina</taxon>
        <taxon>Buguloidea</taxon>
        <taxon>Bugulidae</taxon>
        <taxon>Bugula</taxon>
    </lineage>
</organism>
<dbReference type="SUPFAM" id="SSF103481">
    <property type="entry name" value="Multidrug resistance efflux transporter EmrE"/>
    <property type="match status" value="1"/>
</dbReference>
<keyword evidence="3" id="KW-0813">Transport</keyword>
<reference evidence="8" key="1">
    <citation type="submission" date="2020-06" db="EMBL/GenBank/DDBJ databases">
        <title>Draft genome of Bugula neritina, a colonial animal packing powerful symbionts and potential medicines.</title>
        <authorList>
            <person name="Rayko M."/>
        </authorList>
    </citation>
    <scope>NUCLEOTIDE SEQUENCE [LARGE SCALE GENOMIC DNA]</scope>
    <source>
        <strain evidence="8">Kwan_BN1</strain>
    </source>
</reference>
<dbReference type="EMBL" id="VXIV02003487">
    <property type="protein sequence ID" value="KAF6016696.1"/>
    <property type="molecule type" value="Genomic_DNA"/>
</dbReference>
<evidence type="ECO:0000313" key="8">
    <source>
        <dbReference type="EMBL" id="KAF6016696.1"/>
    </source>
</evidence>
<dbReference type="GO" id="GO:0015165">
    <property type="term" value="F:pyrimidine nucleotide-sugar transmembrane transporter activity"/>
    <property type="evidence" value="ECO:0007669"/>
    <property type="project" value="InterPro"/>
</dbReference>
<name>A0A7J7IT34_BUGNE</name>
<feature type="transmembrane region" description="Helical" evidence="7">
    <location>
        <begin position="194"/>
        <end position="214"/>
    </location>
</feature>